<sequence length="140" mass="15901">REAAISRSLSHKNIVHTIGVCNEKFYIVTEFLSGKDLKTYLTDRKDNLTDSENRTVALQIASAMAHLEKNNIVHRDLAARNILVGDSYEVIKLADFGLARLLLDGKEYYKIDGGAFPWRWTAPEAWVIKDTQVSFSKLME</sequence>
<dbReference type="InterPro" id="IPR001245">
    <property type="entry name" value="Ser-Thr/Tyr_kinase_cat_dom"/>
</dbReference>
<dbReference type="InterPro" id="IPR050198">
    <property type="entry name" value="Non-receptor_tyrosine_kinases"/>
</dbReference>
<proteinExistence type="predicted"/>
<dbReference type="GO" id="GO:0005524">
    <property type="term" value="F:ATP binding"/>
    <property type="evidence" value="ECO:0007669"/>
    <property type="project" value="UniProtKB-KW"/>
</dbReference>
<dbReference type="Gene3D" id="1.10.510.10">
    <property type="entry name" value="Transferase(Phosphotransferase) domain 1"/>
    <property type="match status" value="1"/>
</dbReference>
<dbReference type="Proteomes" id="UP001432027">
    <property type="component" value="Unassembled WGS sequence"/>
</dbReference>
<evidence type="ECO:0000313" key="5">
    <source>
        <dbReference type="Proteomes" id="UP001432027"/>
    </source>
</evidence>
<dbReference type="PRINTS" id="PR00109">
    <property type="entry name" value="TYRKINASE"/>
</dbReference>
<dbReference type="PROSITE" id="PS50011">
    <property type="entry name" value="PROTEIN_KINASE_DOM"/>
    <property type="match status" value="1"/>
</dbReference>
<feature type="non-terminal residue" evidence="4">
    <location>
        <position position="1"/>
    </location>
</feature>
<dbReference type="InterPro" id="IPR000719">
    <property type="entry name" value="Prot_kinase_dom"/>
</dbReference>
<dbReference type="PROSITE" id="PS00109">
    <property type="entry name" value="PROTEIN_KINASE_TYR"/>
    <property type="match status" value="1"/>
</dbReference>
<accession>A0AAV5TYK0</accession>
<protein>
    <recommendedName>
        <fullName evidence="3">Protein kinase domain-containing protein</fullName>
    </recommendedName>
</protein>
<dbReference type="PANTHER" id="PTHR24418">
    <property type="entry name" value="TYROSINE-PROTEIN KINASE"/>
    <property type="match status" value="1"/>
</dbReference>
<dbReference type="SUPFAM" id="SSF56112">
    <property type="entry name" value="Protein kinase-like (PK-like)"/>
    <property type="match status" value="1"/>
</dbReference>
<evidence type="ECO:0000256" key="2">
    <source>
        <dbReference type="ARBA" id="ARBA00022840"/>
    </source>
</evidence>
<evidence type="ECO:0000259" key="3">
    <source>
        <dbReference type="PROSITE" id="PS50011"/>
    </source>
</evidence>
<keyword evidence="1" id="KW-0547">Nucleotide-binding</keyword>
<reference evidence="4" key="1">
    <citation type="submission" date="2023-10" db="EMBL/GenBank/DDBJ databases">
        <title>Genome assembly of Pristionchus species.</title>
        <authorList>
            <person name="Yoshida K."/>
            <person name="Sommer R.J."/>
        </authorList>
    </citation>
    <scope>NUCLEOTIDE SEQUENCE</scope>
    <source>
        <strain evidence="4">RS0144</strain>
    </source>
</reference>
<gene>
    <name evidence="4" type="ORF">PENTCL1PPCAC_21328</name>
</gene>
<dbReference type="EMBL" id="BTSX01000005">
    <property type="protein sequence ID" value="GMS99153.1"/>
    <property type="molecule type" value="Genomic_DNA"/>
</dbReference>
<evidence type="ECO:0000256" key="1">
    <source>
        <dbReference type="ARBA" id="ARBA00022741"/>
    </source>
</evidence>
<evidence type="ECO:0000313" key="4">
    <source>
        <dbReference type="EMBL" id="GMS99153.1"/>
    </source>
</evidence>
<keyword evidence="2" id="KW-0067">ATP-binding</keyword>
<dbReference type="InterPro" id="IPR011009">
    <property type="entry name" value="Kinase-like_dom_sf"/>
</dbReference>
<comment type="caution">
    <text evidence="4">The sequence shown here is derived from an EMBL/GenBank/DDBJ whole genome shotgun (WGS) entry which is preliminary data.</text>
</comment>
<organism evidence="4 5">
    <name type="scientific">Pristionchus entomophagus</name>
    <dbReference type="NCBI Taxonomy" id="358040"/>
    <lineage>
        <taxon>Eukaryota</taxon>
        <taxon>Metazoa</taxon>
        <taxon>Ecdysozoa</taxon>
        <taxon>Nematoda</taxon>
        <taxon>Chromadorea</taxon>
        <taxon>Rhabditida</taxon>
        <taxon>Rhabditina</taxon>
        <taxon>Diplogasteromorpha</taxon>
        <taxon>Diplogasteroidea</taxon>
        <taxon>Neodiplogasteridae</taxon>
        <taxon>Pristionchus</taxon>
    </lineage>
</organism>
<dbReference type="InterPro" id="IPR008266">
    <property type="entry name" value="Tyr_kinase_AS"/>
</dbReference>
<dbReference type="InterPro" id="IPR020635">
    <property type="entry name" value="Tyr_kinase_cat_dom"/>
</dbReference>
<dbReference type="Pfam" id="PF07714">
    <property type="entry name" value="PK_Tyr_Ser-Thr"/>
    <property type="match status" value="1"/>
</dbReference>
<feature type="domain" description="Protein kinase" evidence="3">
    <location>
        <begin position="1"/>
        <end position="140"/>
    </location>
</feature>
<dbReference type="GO" id="GO:0004713">
    <property type="term" value="F:protein tyrosine kinase activity"/>
    <property type="evidence" value="ECO:0007669"/>
    <property type="project" value="InterPro"/>
</dbReference>
<name>A0AAV5TYK0_9BILA</name>
<keyword evidence="5" id="KW-1185">Reference proteome</keyword>
<dbReference type="SMART" id="SM00219">
    <property type="entry name" value="TyrKc"/>
    <property type="match status" value="1"/>
</dbReference>
<dbReference type="AlphaFoldDB" id="A0AAV5TYK0"/>